<dbReference type="Proteomes" id="UP000052943">
    <property type="component" value="Unassembled WGS sequence"/>
</dbReference>
<feature type="transmembrane region" description="Helical" evidence="8">
    <location>
        <begin position="152"/>
        <end position="171"/>
    </location>
</feature>
<evidence type="ECO:0000256" key="1">
    <source>
        <dbReference type="ARBA" id="ARBA00004651"/>
    </source>
</evidence>
<feature type="region of interest" description="Disordered" evidence="7">
    <location>
        <begin position="42"/>
        <end position="79"/>
    </location>
</feature>
<evidence type="ECO:0000256" key="5">
    <source>
        <dbReference type="ARBA" id="ARBA00022989"/>
    </source>
</evidence>
<keyword evidence="6 8" id="KW-0472">Membrane</keyword>
<dbReference type="AlphaFoldDB" id="A0A0W8C549"/>
<accession>A0A0W8C549</accession>
<dbReference type="PROSITE" id="PS00018">
    <property type="entry name" value="EF_HAND_1"/>
    <property type="match status" value="1"/>
</dbReference>
<dbReference type="CDD" id="cd00051">
    <property type="entry name" value="EFh"/>
    <property type="match status" value="1"/>
</dbReference>
<evidence type="ECO:0000313" key="11">
    <source>
        <dbReference type="Proteomes" id="UP000052943"/>
    </source>
</evidence>
<dbReference type="InterPro" id="IPR018247">
    <property type="entry name" value="EF_Hand_1_Ca_BS"/>
</dbReference>
<feature type="transmembrane region" description="Helical" evidence="8">
    <location>
        <begin position="716"/>
        <end position="738"/>
    </location>
</feature>
<feature type="domain" description="EF-hand" evidence="9">
    <location>
        <begin position="955"/>
        <end position="990"/>
    </location>
</feature>
<feature type="transmembrane region" description="Helical" evidence="8">
    <location>
        <begin position="269"/>
        <end position="287"/>
    </location>
</feature>
<dbReference type="PANTHER" id="PTHR30509:SF9">
    <property type="entry name" value="MULTIDRUG RESISTANCE PROTEIN MDTO"/>
    <property type="match status" value="1"/>
</dbReference>
<keyword evidence="5 8" id="KW-1133">Transmembrane helix</keyword>
<dbReference type="SUPFAM" id="SSF47473">
    <property type="entry name" value="EF-hand"/>
    <property type="match status" value="1"/>
</dbReference>
<gene>
    <name evidence="10" type="ORF">AM587_10004784</name>
</gene>
<organism evidence="10 11">
    <name type="scientific">Phytophthora nicotianae</name>
    <name type="common">Potato buckeye rot agent</name>
    <name type="synonym">Phytophthora parasitica</name>
    <dbReference type="NCBI Taxonomy" id="4792"/>
    <lineage>
        <taxon>Eukaryota</taxon>
        <taxon>Sar</taxon>
        <taxon>Stramenopiles</taxon>
        <taxon>Oomycota</taxon>
        <taxon>Peronosporomycetes</taxon>
        <taxon>Peronosporales</taxon>
        <taxon>Peronosporaceae</taxon>
        <taxon>Phytophthora</taxon>
    </lineage>
</organism>
<evidence type="ECO:0000256" key="6">
    <source>
        <dbReference type="ARBA" id="ARBA00023136"/>
    </source>
</evidence>
<feature type="domain" description="EF-hand" evidence="9">
    <location>
        <begin position="912"/>
        <end position="947"/>
    </location>
</feature>
<keyword evidence="4" id="KW-0106">Calcium</keyword>
<reference evidence="10 11" key="1">
    <citation type="submission" date="2015-11" db="EMBL/GenBank/DDBJ databases">
        <title>Genomes and virulence difference between two physiological races of Phytophthora nicotianae.</title>
        <authorList>
            <person name="Liu H."/>
            <person name="Ma X."/>
            <person name="Yu H."/>
            <person name="Fang D."/>
            <person name="Li Y."/>
            <person name="Wang X."/>
            <person name="Wang W."/>
            <person name="Dong Y."/>
            <person name="Xiao B."/>
        </authorList>
    </citation>
    <scope>NUCLEOTIDE SEQUENCE [LARGE SCALE GENOMIC DNA]</scope>
    <source>
        <strain evidence="11">race 0</strain>
    </source>
</reference>
<evidence type="ECO:0000256" key="7">
    <source>
        <dbReference type="SAM" id="MobiDB-lite"/>
    </source>
</evidence>
<evidence type="ECO:0000256" key="2">
    <source>
        <dbReference type="ARBA" id="ARBA00022475"/>
    </source>
</evidence>
<feature type="transmembrane region" description="Helical" evidence="8">
    <location>
        <begin position="652"/>
        <end position="672"/>
    </location>
</feature>
<dbReference type="InterPro" id="IPR002048">
    <property type="entry name" value="EF_hand_dom"/>
</dbReference>
<comment type="subcellular location">
    <subcellularLocation>
        <location evidence="1">Cell membrane</location>
        <topology evidence="1">Multi-pass membrane protein</topology>
    </subcellularLocation>
</comment>
<sequence>MKNETTTPFRPYYDVHLVHDLLTQKQVGKVYSTIRRSTCDLTEPLNTGEASDSESASQRESNSIVRRSQRKGTTGSVGSDDFAEKAAKLRIDFDSNHKSALKQQRLSREFRFNAQLALRVAVGVLIASSIQTRVSDYDPSDTDGKKWVLFPSWYYLGGLSYCAIAVIFTTGKTIGSTLMIVWQAFLGVGMALVYSIILFACMDVHTQDTNAEDPYDGYIEIDQAFSSSTYWVNLHDFYTTLPWMIIFTVAILVFPLAATTKKFAVANNLYFILTIINPADPIDGSGLKTSDDPSFRTANILHNLEVYFLIGIVGSLVSLVIMFIPYPIFAINRLRKDSTRAAEDILDLLNIIIDSYCFKNKNVDHMNFLKLKLQRKFDAAAARHRRMDALLVDAWWEQSFGLHYLLGFHRPIMFNYVKLVGSLISDLRTLSYAMQLEKYDHLHFTYMKVLQREIYIIQMRSGDLLHEIAREVQSASREVKLVSIPRLEAQMETTLHRYRSTQNRTLRTYPVTLEEMAGNVPLNIFLFSLNSFCSTMVGFQEIHNRKIYTDAHRIRSFLIASVRSFFKVSHYTNGHAMLSAFRGSVAIIIGIFLSVYVYGFNSTVPSTVAYVLGNYLGGSFRATVNRVGGVVAGSVVPSVFQYFIAQICDPRYLNVVLSNVVLFVWLCISMYVCYAGGYSSYAGLVSAFVSTGILMRQSDVCYSNASDNAASIAISSYSSLAQTSVGIVLFIIVELMIYPKSAMYLLRRNIQKTLRLQLEAFEVLFGHHLTKSSTMDSETMEHLREILQVKIPAKHARQTALLAEAQAEPLMWRPAFSTPKYEKVLESSRRLLNNNTLLFKLVRWFNFRVEHNRVQLNSVDIRDTVSSIDDKSTNAKWQHATNQFQTAVTDSFKTLEMLFSDAFLYSEPDQTAIFMQMKEAFRLADKDCSGAIDADEVADMLETIFAQSGAVDQGEIHKYVEEFMRVVNKDNSGLVSFEEFVEALENGLKLEVEVYTRRKPKAPALVARRENMLAAINEDEAGDESENDVPKIANVEAGDKVPPSADAKVNNSRAPMPSRESFRRSSQASSVDKGKRASSAASSAPMCREHDVLNVEDFSSSDIAAQMKTAYVEWLLEERRYEKVSMEELLLLNCLVCGAEGIAKSLTEMAEIVVAS</sequence>
<dbReference type="InterPro" id="IPR011992">
    <property type="entry name" value="EF-hand-dom_pair"/>
</dbReference>
<keyword evidence="3 8" id="KW-0812">Transmembrane</keyword>
<dbReference type="Gene3D" id="1.10.238.10">
    <property type="entry name" value="EF-hand"/>
    <property type="match status" value="1"/>
</dbReference>
<feature type="transmembrane region" description="Helical" evidence="8">
    <location>
        <begin position="678"/>
        <end position="695"/>
    </location>
</feature>
<evidence type="ECO:0000313" key="10">
    <source>
        <dbReference type="EMBL" id="KUF79215.1"/>
    </source>
</evidence>
<dbReference type="PANTHER" id="PTHR30509">
    <property type="entry name" value="P-HYDROXYBENZOIC ACID EFFLUX PUMP SUBUNIT-RELATED"/>
    <property type="match status" value="1"/>
</dbReference>
<evidence type="ECO:0000256" key="4">
    <source>
        <dbReference type="ARBA" id="ARBA00022837"/>
    </source>
</evidence>
<dbReference type="GO" id="GO:0005509">
    <property type="term" value="F:calcium ion binding"/>
    <property type="evidence" value="ECO:0007669"/>
    <property type="project" value="InterPro"/>
</dbReference>
<dbReference type="PROSITE" id="PS50222">
    <property type="entry name" value="EF_HAND_2"/>
    <property type="match status" value="2"/>
</dbReference>
<protein>
    <recommendedName>
        <fullName evidence="9">EF-hand domain-containing protein</fullName>
    </recommendedName>
</protein>
<feature type="transmembrane region" description="Helical" evidence="8">
    <location>
        <begin position="178"/>
        <end position="200"/>
    </location>
</feature>
<name>A0A0W8C549_PHYNI</name>
<comment type="caution">
    <text evidence="10">The sequence shown here is derived from an EMBL/GenBank/DDBJ whole genome shotgun (WGS) entry which is preliminary data.</text>
</comment>
<dbReference type="OrthoDB" id="191686at2759"/>
<dbReference type="Pfam" id="PF13499">
    <property type="entry name" value="EF-hand_7"/>
    <property type="match status" value="1"/>
</dbReference>
<evidence type="ECO:0000259" key="9">
    <source>
        <dbReference type="PROSITE" id="PS50222"/>
    </source>
</evidence>
<dbReference type="STRING" id="4790.A0A0W8C549"/>
<feature type="region of interest" description="Disordered" evidence="7">
    <location>
        <begin position="1034"/>
        <end position="1086"/>
    </location>
</feature>
<feature type="transmembrane region" description="Helical" evidence="8">
    <location>
        <begin position="307"/>
        <end position="331"/>
    </location>
</feature>
<dbReference type="EMBL" id="LNFO01004907">
    <property type="protein sequence ID" value="KUF79215.1"/>
    <property type="molecule type" value="Genomic_DNA"/>
</dbReference>
<feature type="transmembrane region" description="Helical" evidence="8">
    <location>
        <begin position="585"/>
        <end position="604"/>
    </location>
</feature>
<feature type="transmembrane region" description="Helical" evidence="8">
    <location>
        <begin position="624"/>
        <end position="645"/>
    </location>
</feature>
<evidence type="ECO:0000256" key="3">
    <source>
        <dbReference type="ARBA" id="ARBA00022692"/>
    </source>
</evidence>
<dbReference type="SMART" id="SM00054">
    <property type="entry name" value="EFh"/>
    <property type="match status" value="2"/>
</dbReference>
<feature type="compositionally biased region" description="Polar residues" evidence="7">
    <location>
        <begin position="42"/>
        <end position="77"/>
    </location>
</feature>
<feature type="transmembrane region" description="Helical" evidence="8">
    <location>
        <begin position="237"/>
        <end position="257"/>
    </location>
</feature>
<keyword evidence="2" id="KW-1003">Cell membrane</keyword>
<feature type="transmembrane region" description="Helical" evidence="8">
    <location>
        <begin position="112"/>
        <end position="132"/>
    </location>
</feature>
<evidence type="ECO:0000256" key="8">
    <source>
        <dbReference type="SAM" id="Phobius"/>
    </source>
</evidence>
<dbReference type="GO" id="GO:0005886">
    <property type="term" value="C:plasma membrane"/>
    <property type="evidence" value="ECO:0007669"/>
    <property type="project" value="UniProtKB-SubCell"/>
</dbReference>
<proteinExistence type="predicted"/>